<evidence type="ECO:0000256" key="1">
    <source>
        <dbReference type="SAM" id="Phobius"/>
    </source>
</evidence>
<evidence type="ECO:0000313" key="3">
    <source>
        <dbReference type="Proteomes" id="UP000179243"/>
    </source>
</evidence>
<feature type="transmembrane region" description="Helical" evidence="1">
    <location>
        <begin position="13"/>
        <end position="34"/>
    </location>
</feature>
<dbReference type="Proteomes" id="UP000179243">
    <property type="component" value="Unassembled WGS sequence"/>
</dbReference>
<name>A0A1F7FBA7_UNCRA</name>
<dbReference type="Pfam" id="PF07963">
    <property type="entry name" value="N_methyl"/>
    <property type="match status" value="1"/>
</dbReference>
<sequence length="167" mass="18787">MLKNQKGYTLTELIVVLLLMSVVSLFAFQAYLYIQKRYVEWENDNRAAMVIMRLTQGLEEHIGRANRLMIAEKSSLELRDTKGVLIKVEAMDRKLLIGDRNMLSDGALLQQVDFEYSSSGKPEVEGNTGAIDCVAYTIVFSHGKKIYSCKGSIALRKLNTFNITGTV</sequence>
<keyword evidence="1" id="KW-0812">Transmembrane</keyword>
<protein>
    <recommendedName>
        <fullName evidence="4">Prepilin-type N-terminal cleavage/methylation domain-containing protein</fullName>
    </recommendedName>
</protein>
<evidence type="ECO:0000313" key="2">
    <source>
        <dbReference type="EMBL" id="OGK03964.1"/>
    </source>
</evidence>
<organism evidence="2 3">
    <name type="scientific">Candidatus Raymondbacteria bacterium RIFOXYD12_FULL_49_13</name>
    <dbReference type="NCBI Taxonomy" id="1817890"/>
    <lineage>
        <taxon>Bacteria</taxon>
        <taxon>Raymondiibacteriota</taxon>
    </lineage>
</organism>
<gene>
    <name evidence="2" type="ORF">A2519_04545</name>
</gene>
<proteinExistence type="predicted"/>
<reference evidence="2 3" key="1">
    <citation type="journal article" date="2016" name="Nat. Commun.">
        <title>Thousands of microbial genomes shed light on interconnected biogeochemical processes in an aquifer system.</title>
        <authorList>
            <person name="Anantharaman K."/>
            <person name="Brown C.T."/>
            <person name="Hug L.A."/>
            <person name="Sharon I."/>
            <person name="Castelle C.J."/>
            <person name="Probst A.J."/>
            <person name="Thomas B.C."/>
            <person name="Singh A."/>
            <person name="Wilkins M.J."/>
            <person name="Karaoz U."/>
            <person name="Brodie E.L."/>
            <person name="Williams K.H."/>
            <person name="Hubbard S.S."/>
            <person name="Banfield J.F."/>
        </authorList>
    </citation>
    <scope>NUCLEOTIDE SEQUENCE [LARGE SCALE GENOMIC DNA]</scope>
</reference>
<comment type="caution">
    <text evidence="2">The sequence shown here is derived from an EMBL/GenBank/DDBJ whole genome shotgun (WGS) entry which is preliminary data.</text>
</comment>
<dbReference type="EMBL" id="MFYX01000078">
    <property type="protein sequence ID" value="OGK03964.1"/>
    <property type="molecule type" value="Genomic_DNA"/>
</dbReference>
<dbReference type="AlphaFoldDB" id="A0A1F7FBA7"/>
<keyword evidence="1" id="KW-1133">Transmembrane helix</keyword>
<accession>A0A1F7FBA7</accession>
<evidence type="ECO:0008006" key="4">
    <source>
        <dbReference type="Google" id="ProtNLM"/>
    </source>
</evidence>
<keyword evidence="1" id="KW-0472">Membrane</keyword>
<dbReference type="InterPro" id="IPR012902">
    <property type="entry name" value="N_methyl_site"/>
</dbReference>
<dbReference type="NCBIfam" id="TIGR02532">
    <property type="entry name" value="IV_pilin_GFxxxE"/>
    <property type="match status" value="1"/>
</dbReference>